<organism evidence="1">
    <name type="scientific">viral metagenome</name>
    <dbReference type="NCBI Taxonomy" id="1070528"/>
    <lineage>
        <taxon>unclassified sequences</taxon>
        <taxon>metagenomes</taxon>
        <taxon>organismal metagenomes</taxon>
    </lineage>
</organism>
<proteinExistence type="predicted"/>
<name>A0A6C0EKZ9_9ZZZZ</name>
<accession>A0A6C0EKZ9</accession>
<evidence type="ECO:0000313" key="1">
    <source>
        <dbReference type="EMBL" id="QHT29341.1"/>
    </source>
</evidence>
<sequence>MTTIVLAFDIERSGATNDHHTIGIGASVVNGNFEELDQLFLPGHIPDETNFEQRCWDEFWSKYPDKLKELEYHGDKDMQNRQEEMITQFQKFRAKWEDIAKENGWTLELVSDNNVYDGGFINEMLFTHTNELPIPYNTKGKYKPFWETHSEQRGLLMAVDPSFTSPWGFTKRIAELYDVPEMKVSHDHNPANDAYTIAFEHQVLFGIRDGRIKRRS</sequence>
<dbReference type="AlphaFoldDB" id="A0A6C0EKZ9"/>
<dbReference type="EMBL" id="MN738876">
    <property type="protein sequence ID" value="QHT29341.1"/>
    <property type="molecule type" value="Genomic_DNA"/>
</dbReference>
<reference evidence="1" key="1">
    <citation type="journal article" date="2020" name="Nature">
        <title>Giant virus diversity and host interactions through global metagenomics.</title>
        <authorList>
            <person name="Schulz F."/>
            <person name="Roux S."/>
            <person name="Paez-Espino D."/>
            <person name="Jungbluth S."/>
            <person name="Walsh D.A."/>
            <person name="Denef V.J."/>
            <person name="McMahon K.D."/>
            <person name="Konstantinidis K.T."/>
            <person name="Eloe-Fadrosh E.A."/>
            <person name="Kyrpides N.C."/>
            <person name="Woyke T."/>
        </authorList>
    </citation>
    <scope>NUCLEOTIDE SEQUENCE</scope>
    <source>
        <strain evidence="1">GVMAG-M-3300005589-24</strain>
    </source>
</reference>
<evidence type="ECO:0008006" key="2">
    <source>
        <dbReference type="Google" id="ProtNLM"/>
    </source>
</evidence>
<protein>
    <recommendedName>
        <fullName evidence="2">Exonuclease</fullName>
    </recommendedName>
</protein>